<protein>
    <submittedName>
        <fullName evidence="1">Uncharacterized protein</fullName>
    </submittedName>
</protein>
<proteinExistence type="predicted"/>
<reference evidence="1 2" key="1">
    <citation type="submission" date="2018-08" db="EMBL/GenBank/DDBJ databases">
        <title>Recombination of ecologically and evolutionarily significant loci maintains genetic cohesion in the Pseudomonas syringae species complex.</title>
        <authorList>
            <person name="Dillon M."/>
            <person name="Thakur S."/>
            <person name="Almeida R.N.D."/>
            <person name="Weir B.S."/>
            <person name="Guttman D.S."/>
        </authorList>
    </citation>
    <scope>NUCLEOTIDE SEQUENCE [LARGE SCALE GENOMIC DNA]</scope>
    <source>
        <strain evidence="1 2">ICMP 19074</strain>
    </source>
</reference>
<gene>
    <name evidence="1" type="ORF">ALQ07_05388</name>
</gene>
<dbReference type="CDD" id="cd01120">
    <property type="entry name" value="RecA-like_superfamily"/>
    <property type="match status" value="1"/>
</dbReference>
<name>A0A3M4KHF2_PSESF</name>
<organism evidence="1 2">
    <name type="scientific">Pseudomonas syringae pv. actinidiae</name>
    <dbReference type="NCBI Taxonomy" id="103796"/>
    <lineage>
        <taxon>Bacteria</taxon>
        <taxon>Pseudomonadati</taxon>
        <taxon>Pseudomonadota</taxon>
        <taxon>Gammaproteobacteria</taxon>
        <taxon>Pseudomonadales</taxon>
        <taxon>Pseudomonadaceae</taxon>
        <taxon>Pseudomonas</taxon>
        <taxon>Pseudomonas syringae</taxon>
    </lineage>
</organism>
<sequence length="1454" mass="164260">MLLTCFETSMTMHSASFVDLDRTFSKIPVDADVSDDLDLSGRHSRHGDLHWADLLSHHRVILLSEAGSGKTAEIRNVTRQLRSEGKNAFFIRIENVSLGWDDAIEDDLLDAFESWLDSGSEGWLLLDSVDEARLKDPRDFERAIQKIGRVIRRAGAHVHIVITGRSTAWRASTDLAICERAFKLKPLVRQASSPLTGELEDTLRTTAAEPDPDASFLVVTLDDIHGEQIDRFLAATGIQDIKAFRTEVERKEAWSLTTRPLDFLELVDFWHQHQRIGSRLELMKSSIDRRLEERDQNHAESRPIAPERLRDGVRLIAAATTLGQISVICVPDGNAHKKGIPIRAVLQDWNDAEAAALLSRPIFEPGIYGTVRFHHRTVREYLTAEWLHGLIRGAASRVKIENLFFRTQYGLEVINPSMRPVLPWLALLDERICNRLEEVAPEVFFEGGDPGQLPLSTRRRVLRKACEHLAQPAHCWTMTDYSAVQRFAHHDLTQDINELLTLYRSNDDIAWFLSRMVWQGEVIGALAETKQFALNAQHVHTRLAAIRAVIDLGTTQDITDVRVALLTGESKVNREWLAEMLDGLVLDSHWLPWLLKALERAAKTKRYSGRDALTVKLSSLVADCPLTDLPALIAGLGNLFDKPPTTEQGFSTISKRYIWLAEIAGLAVLRLLQARHPFTLDEASLAVLSKLAQAHVYDERDVRELGEKLRDLVPKWPELDYKLFWYDVELARKGPVHRGEPVIHVWQLLGFRPFWSLNKLNFSLACDQIAGFTSGHDRLMALSMAFNIYTQHDRPPSWEVQLRQAVEQSDELCEKLEAFLNPPKRQVEEWEIRQAQWEAQAAQRTLENAENRRSWRVGLAAEVDLINSPHEGVMTRRQAYLMEQMRDGSSSSNTWSSGNWQSLVTEFGVPVAQAFRAGAISFWRSHRPTLPSEGAAANSTPYKVIFGLTGLAIEAKEEVFSFSQMSADNAEHACRYGLLELNGFPEWFPTLFGLYPRLVQEIVMREINYELDAPRPEFGGGRVLQRVRWGGDWMFGELSAPLMARLSHPTEDLESLQSLLSIVQDSLVDDEVVAKLASNRAVEEVKLEHAPTWYAVWIGVEPILAIPALAVRIDSLPSDEEKSKFAMLCLVAIVGRRTASRCRQSYKTVEHAKTLYLMMHTYIRVAEDIDRAGTGVYSPGLRDDAQSARDGLLAFIRETPGKAAFLALQEIALAHPSERLRPWSAFYAQQKATADSQTPPWEPAKVVEFHESLENTPSTHRELWNLAADRLLDLKHDLEDGDSSCAEILLLANQETSIRKFIGGWLRDRAAGRYVVPQEEQLADDTRPDYRFQSSQVYAPVPVELKLSQKWSGPAHFERLENQLCGQYLRDMSSSCGIFLLVNHGGKTKWESPTRGPLAFNELVDALQEHWLTTAPRFPHVEDIMVIGIDLTKRGGAVAIKAIEANKGKKRNDE</sequence>
<comment type="caution">
    <text evidence="1">The sequence shown here is derived from an EMBL/GenBank/DDBJ whole genome shotgun (WGS) entry which is preliminary data.</text>
</comment>
<evidence type="ECO:0000313" key="2">
    <source>
        <dbReference type="Proteomes" id="UP000273140"/>
    </source>
</evidence>
<dbReference type="Proteomes" id="UP000273140">
    <property type="component" value="Unassembled WGS sequence"/>
</dbReference>
<dbReference type="EMBL" id="RBRB01000309">
    <property type="protein sequence ID" value="RMQ28211.1"/>
    <property type="molecule type" value="Genomic_DNA"/>
</dbReference>
<evidence type="ECO:0000313" key="1">
    <source>
        <dbReference type="EMBL" id="RMQ28211.1"/>
    </source>
</evidence>
<dbReference type="InterPro" id="IPR027417">
    <property type="entry name" value="P-loop_NTPase"/>
</dbReference>
<accession>A0A3M4KHF2</accession>
<dbReference type="Gene3D" id="3.40.50.300">
    <property type="entry name" value="P-loop containing nucleotide triphosphate hydrolases"/>
    <property type="match status" value="1"/>
</dbReference>